<protein>
    <submittedName>
        <fullName evidence="7">TetR family transcriptional regulator</fullName>
    </submittedName>
</protein>
<feature type="domain" description="HTH tetR-type" evidence="6">
    <location>
        <begin position="10"/>
        <end position="70"/>
    </location>
</feature>
<dbReference type="InterPro" id="IPR001647">
    <property type="entry name" value="HTH_TetR"/>
</dbReference>
<name>A0A919MTT6_9ACTN</name>
<evidence type="ECO:0000256" key="2">
    <source>
        <dbReference type="ARBA" id="ARBA00023015"/>
    </source>
</evidence>
<dbReference type="GO" id="GO:0000976">
    <property type="term" value="F:transcription cis-regulatory region binding"/>
    <property type="evidence" value="ECO:0007669"/>
    <property type="project" value="TreeGrafter"/>
</dbReference>
<dbReference type="PROSITE" id="PS01081">
    <property type="entry name" value="HTH_TETR_1"/>
    <property type="match status" value="1"/>
</dbReference>
<dbReference type="PANTHER" id="PTHR30055">
    <property type="entry name" value="HTH-TYPE TRANSCRIPTIONAL REGULATOR RUTR"/>
    <property type="match status" value="1"/>
</dbReference>
<keyword evidence="2" id="KW-0805">Transcription regulation</keyword>
<evidence type="ECO:0000313" key="8">
    <source>
        <dbReference type="Proteomes" id="UP000647172"/>
    </source>
</evidence>
<dbReference type="PANTHER" id="PTHR30055:SF229">
    <property type="entry name" value="HTH-TYPE TRANSCRIPTIONAL REPRESSOR RV1474C"/>
    <property type="match status" value="1"/>
</dbReference>
<dbReference type="InterPro" id="IPR023772">
    <property type="entry name" value="DNA-bd_HTH_TetR-type_CS"/>
</dbReference>
<dbReference type="GO" id="GO:0003700">
    <property type="term" value="F:DNA-binding transcription factor activity"/>
    <property type="evidence" value="ECO:0007669"/>
    <property type="project" value="TreeGrafter"/>
</dbReference>
<organism evidence="7 8">
    <name type="scientific">Actinoplanes nipponensis</name>
    <dbReference type="NCBI Taxonomy" id="135950"/>
    <lineage>
        <taxon>Bacteria</taxon>
        <taxon>Bacillati</taxon>
        <taxon>Actinomycetota</taxon>
        <taxon>Actinomycetes</taxon>
        <taxon>Micromonosporales</taxon>
        <taxon>Micromonosporaceae</taxon>
        <taxon>Actinoplanes</taxon>
    </lineage>
</organism>
<accession>A0A919MTT6</accession>
<evidence type="ECO:0000256" key="1">
    <source>
        <dbReference type="ARBA" id="ARBA00022491"/>
    </source>
</evidence>
<dbReference type="SUPFAM" id="SSF48498">
    <property type="entry name" value="Tetracyclin repressor-like, C-terminal domain"/>
    <property type="match status" value="1"/>
</dbReference>
<dbReference type="PROSITE" id="PS50977">
    <property type="entry name" value="HTH_TETR_2"/>
    <property type="match status" value="1"/>
</dbReference>
<keyword evidence="8" id="KW-1185">Reference proteome</keyword>
<dbReference type="InterPro" id="IPR050109">
    <property type="entry name" value="HTH-type_TetR-like_transc_reg"/>
</dbReference>
<evidence type="ECO:0000256" key="5">
    <source>
        <dbReference type="PROSITE-ProRule" id="PRU00335"/>
    </source>
</evidence>
<evidence type="ECO:0000259" key="6">
    <source>
        <dbReference type="PROSITE" id="PS50977"/>
    </source>
</evidence>
<dbReference type="InterPro" id="IPR036271">
    <property type="entry name" value="Tet_transcr_reg_TetR-rel_C_sf"/>
</dbReference>
<dbReference type="Pfam" id="PF00440">
    <property type="entry name" value="TetR_N"/>
    <property type="match status" value="1"/>
</dbReference>
<comment type="caution">
    <text evidence="7">The sequence shown here is derived from an EMBL/GenBank/DDBJ whole genome shotgun (WGS) entry which is preliminary data.</text>
</comment>
<evidence type="ECO:0000313" key="7">
    <source>
        <dbReference type="EMBL" id="GIE53958.1"/>
    </source>
</evidence>
<keyword evidence="4" id="KW-0804">Transcription</keyword>
<dbReference type="SUPFAM" id="SSF46689">
    <property type="entry name" value="Homeodomain-like"/>
    <property type="match status" value="1"/>
</dbReference>
<dbReference type="InterPro" id="IPR009057">
    <property type="entry name" value="Homeodomain-like_sf"/>
</dbReference>
<reference evidence="7" key="1">
    <citation type="submission" date="2021-01" db="EMBL/GenBank/DDBJ databases">
        <title>Whole genome shotgun sequence of Actinoplanes nipponensis NBRC 14063.</title>
        <authorList>
            <person name="Komaki H."/>
            <person name="Tamura T."/>
        </authorList>
    </citation>
    <scope>NUCLEOTIDE SEQUENCE</scope>
    <source>
        <strain evidence="7">NBRC 14063</strain>
    </source>
</reference>
<dbReference type="Proteomes" id="UP000647172">
    <property type="component" value="Unassembled WGS sequence"/>
</dbReference>
<dbReference type="Gene3D" id="1.10.357.10">
    <property type="entry name" value="Tetracycline Repressor, domain 2"/>
    <property type="match status" value="1"/>
</dbReference>
<evidence type="ECO:0000256" key="3">
    <source>
        <dbReference type="ARBA" id="ARBA00023125"/>
    </source>
</evidence>
<dbReference type="PRINTS" id="PR00455">
    <property type="entry name" value="HTHTETR"/>
</dbReference>
<feature type="DNA-binding region" description="H-T-H motif" evidence="5">
    <location>
        <begin position="33"/>
        <end position="52"/>
    </location>
</feature>
<gene>
    <name evidence="7" type="ORF">Ani05nite_74920</name>
</gene>
<proteinExistence type="predicted"/>
<dbReference type="EMBL" id="BOMQ01000092">
    <property type="protein sequence ID" value="GIE53958.1"/>
    <property type="molecule type" value="Genomic_DNA"/>
</dbReference>
<dbReference type="InterPro" id="IPR039538">
    <property type="entry name" value="BetI_C"/>
</dbReference>
<dbReference type="RefSeq" id="WP_203776421.1">
    <property type="nucleotide sequence ID" value="NZ_BAAAYJ010000090.1"/>
</dbReference>
<dbReference type="Pfam" id="PF13977">
    <property type="entry name" value="TetR_C_6"/>
    <property type="match status" value="1"/>
</dbReference>
<keyword evidence="3 5" id="KW-0238">DNA-binding</keyword>
<evidence type="ECO:0000256" key="4">
    <source>
        <dbReference type="ARBA" id="ARBA00023163"/>
    </source>
</evidence>
<dbReference type="AlphaFoldDB" id="A0A919MTT6"/>
<keyword evidence="1" id="KW-0678">Repressor</keyword>
<sequence length="213" mass="22472">MPRVSEQYRTNRRGEIVVAAARLFAANGFHATSMADIIGASGLSAGAVYRYFRSKEELIGAVAEQALSAADETFALLLADGATPSPTDVLTAVLEAVSERIADHPVLGVDVTRIGVQVWAEALRSPELAARADEVYRRLRGYFSESARRWQAAGHLGADAVPEQVGAAMLGLVQGFVLQRLLVAGTDTEGYLAGVRALLGPAGDRPADPQVGT</sequence>